<dbReference type="Proteomes" id="UP000301309">
    <property type="component" value="Unassembled WGS sequence"/>
</dbReference>
<evidence type="ECO:0000313" key="2">
    <source>
        <dbReference type="EMBL" id="GDY54248.1"/>
    </source>
</evidence>
<feature type="compositionally biased region" description="Basic and acidic residues" evidence="1">
    <location>
        <begin position="115"/>
        <end position="125"/>
    </location>
</feature>
<feature type="region of interest" description="Disordered" evidence="1">
    <location>
        <begin position="82"/>
        <end position="125"/>
    </location>
</feature>
<reference evidence="2 3" key="1">
    <citation type="journal article" date="2020" name="Int. J. Syst. Evol. Microbiol.">
        <title>Reclassification of Streptomyces castelarensis and Streptomyces sporoclivatus as later heterotypic synonyms of Streptomyces antimycoticus.</title>
        <authorList>
            <person name="Komaki H."/>
            <person name="Tamura T."/>
        </authorList>
    </citation>
    <scope>NUCLEOTIDE SEQUENCE [LARGE SCALE GENOMIC DNA]</scope>
    <source>
        <strain evidence="2 3">NBRC 13459</strain>
    </source>
</reference>
<evidence type="ECO:0000256" key="1">
    <source>
        <dbReference type="SAM" id="MobiDB-lite"/>
    </source>
</evidence>
<proteinExistence type="predicted"/>
<dbReference type="AlphaFoldDB" id="A0A4D4L6S9"/>
<organism evidence="2 3">
    <name type="scientific">Streptomyces violaceusniger</name>
    <dbReference type="NCBI Taxonomy" id="68280"/>
    <lineage>
        <taxon>Bacteria</taxon>
        <taxon>Bacillati</taxon>
        <taxon>Actinomycetota</taxon>
        <taxon>Actinomycetes</taxon>
        <taxon>Kitasatosporales</taxon>
        <taxon>Streptomycetaceae</taxon>
        <taxon>Streptomyces</taxon>
        <taxon>Streptomyces violaceusniger group</taxon>
    </lineage>
</organism>
<dbReference type="EMBL" id="BJHW01000001">
    <property type="protein sequence ID" value="GDY54248.1"/>
    <property type="molecule type" value="Genomic_DNA"/>
</dbReference>
<evidence type="ECO:0000313" key="3">
    <source>
        <dbReference type="Proteomes" id="UP000301309"/>
    </source>
</evidence>
<keyword evidence="3" id="KW-1185">Reference proteome</keyword>
<protein>
    <submittedName>
        <fullName evidence="2">Uncharacterized protein</fullName>
    </submittedName>
</protein>
<gene>
    <name evidence="2" type="ORF">SVIO_048710</name>
</gene>
<comment type="caution">
    <text evidence="2">The sequence shown here is derived from an EMBL/GenBank/DDBJ whole genome shotgun (WGS) entry which is preliminary data.</text>
</comment>
<name>A0A4D4L6S9_STRVO</name>
<accession>A0A4D4L6S9</accession>
<sequence>MEQQIALVLGEQIDIALLEGGYDDLSGAEVGPHAGLDARALQRLGVEVAQQLVLGEVGGADDQPAQAAAAARAAAAAVALERGDAAATGGERGHGGAGEQAAEQFPAVHGVVSSDRSEVAESEGR</sequence>